<protein>
    <recommendedName>
        <fullName evidence="3">Peroxisomal membrane protein PEX17</fullName>
    </recommendedName>
</protein>
<reference evidence="1 2" key="1">
    <citation type="submission" date="2016-10" db="EMBL/GenBank/DDBJ databases">
        <title>Genome sequence of the basidiomycete white-rot fungus Trametes pubescens.</title>
        <authorList>
            <person name="Makela M.R."/>
            <person name="Granchi Z."/>
            <person name="Peng M."/>
            <person name="De Vries R.P."/>
            <person name="Grigoriev I."/>
            <person name="Riley R."/>
            <person name="Hilden K."/>
        </authorList>
    </citation>
    <scope>NUCLEOTIDE SEQUENCE [LARGE SCALE GENOMIC DNA]</scope>
    <source>
        <strain evidence="1 2">FBCC735</strain>
    </source>
</reference>
<sequence length="743" mass="80573">MSDRGYINLIRHLARPISTLSLETLQASISHYLARTPVPLPGTPTPLAAAVLSSPLFQPYKHATLSALALAFRHAVHLHVGVLKEEAERRPAGLLTRGVDVRGKLARWAGEVRAGFTGSEPLVRLACASGFLLGLEDWDTELKIKEKEKRVRAKAEEEVVLALAEVVDEYAREGSGWEKDFKKAVGAQGDEDPLALAILLASHCAQCIAAERLQALQLPTVVDVLMNTIDRSFYSGVFLTEASTSAHMDAQGRIAILSTSPFGQTIRSIATSPYIGAMSALARFMARALRVLVESRRASGWESIDRTLQRLQILTAAVEKDWERRPLAQVTKEDDLSDNATRDVTTTTWSILKTLLFTTLMISQSILSAVVFVPGPNTSQRSSPATSPQAIALNVLHVLSHLSFVMPQFGGVASTSEGGLPELKRAFYMALDVLASSEDAAERFVSELSKREGVIEKGKGVDALPRSLLDARKAFALACVEQLVPILSEETLQTRVYPLCHLRLWDPSHRETYESAHSVMLAIFAAHAQAGATGRTITSRQPSFAEQLVPMYAQCLVENSSEERLSTTQLCMAYAALVRSANAFGDGVGTSDGESVEGDAMAWLCVEVLLSAIRNAQSATSSPAPPSPSSSSISPFPLTQSEHLHRLHLTLIALVPSVSLALIPRLLQEVKTIVLSSPAGDPAGEKREELVQALFKAILQDVGDAEKEYTIGWWLKNREALAGERDSSVRESLEAEGTLVARL</sequence>
<organism evidence="1 2">
    <name type="scientific">Trametes pubescens</name>
    <name type="common">White-rot fungus</name>
    <dbReference type="NCBI Taxonomy" id="154538"/>
    <lineage>
        <taxon>Eukaryota</taxon>
        <taxon>Fungi</taxon>
        <taxon>Dikarya</taxon>
        <taxon>Basidiomycota</taxon>
        <taxon>Agaricomycotina</taxon>
        <taxon>Agaricomycetes</taxon>
        <taxon>Polyporales</taxon>
        <taxon>Polyporaceae</taxon>
        <taxon>Trametes</taxon>
    </lineage>
</organism>
<dbReference type="OrthoDB" id="2357318at2759"/>
<dbReference type="AlphaFoldDB" id="A0A1M2V3A7"/>
<dbReference type="InterPro" id="IPR055334">
    <property type="entry name" value="PEX8-like"/>
</dbReference>
<dbReference type="Proteomes" id="UP000184267">
    <property type="component" value="Unassembled WGS sequence"/>
</dbReference>
<accession>A0A1M2V3A7</accession>
<evidence type="ECO:0008006" key="3">
    <source>
        <dbReference type="Google" id="ProtNLM"/>
    </source>
</evidence>
<comment type="caution">
    <text evidence="1">The sequence shown here is derived from an EMBL/GenBank/DDBJ whole genome shotgun (WGS) entry which is preliminary data.</text>
</comment>
<keyword evidence="2" id="KW-1185">Reference proteome</keyword>
<dbReference type="PANTHER" id="PTHR39214">
    <property type="entry name" value="MICROBODY (PEROXISOME) BIOGENESIS PROTEIN PEROXIN 8 (EUROFUNG)"/>
    <property type="match status" value="1"/>
</dbReference>
<dbReference type="OMA" id="LMVQWRQ"/>
<dbReference type="PANTHER" id="PTHR39214:SF1">
    <property type="entry name" value="MICROBODY (PEROXISOME) BIOGENESIS PROTEIN PEROXIN 8 (EUROFUNG)"/>
    <property type="match status" value="1"/>
</dbReference>
<proteinExistence type="predicted"/>
<dbReference type="STRING" id="154538.A0A1M2V3A7"/>
<evidence type="ECO:0000313" key="2">
    <source>
        <dbReference type="Proteomes" id="UP000184267"/>
    </source>
</evidence>
<gene>
    <name evidence="1" type="ORF">TRAPUB_7488</name>
</gene>
<dbReference type="EMBL" id="MNAD01001704">
    <property type="protein sequence ID" value="OJT02072.1"/>
    <property type="molecule type" value="Genomic_DNA"/>
</dbReference>
<name>A0A1M2V3A7_TRAPU</name>
<evidence type="ECO:0000313" key="1">
    <source>
        <dbReference type="EMBL" id="OJT02072.1"/>
    </source>
</evidence>